<evidence type="ECO:0000256" key="4">
    <source>
        <dbReference type="SAM" id="MobiDB-lite"/>
    </source>
</evidence>
<dbReference type="PANTHER" id="PTHR16166:SF93">
    <property type="entry name" value="INTERMEMBRANE LIPID TRANSFER PROTEIN VPS13"/>
    <property type="match status" value="1"/>
</dbReference>
<dbReference type="OrthoDB" id="5999at2759"/>
<dbReference type="Gene3D" id="2.60.270.50">
    <property type="match status" value="1"/>
</dbReference>
<feature type="domain" description="UBA" evidence="5">
    <location>
        <begin position="3621"/>
        <end position="3661"/>
    </location>
</feature>
<dbReference type="SUPFAM" id="SSF46934">
    <property type="entry name" value="UBA-like"/>
    <property type="match status" value="1"/>
</dbReference>
<keyword evidence="2" id="KW-0813">Transport</keyword>
<evidence type="ECO:0000259" key="5">
    <source>
        <dbReference type="PROSITE" id="PS50030"/>
    </source>
</evidence>
<proteinExistence type="inferred from homology"/>
<evidence type="ECO:0000313" key="7">
    <source>
        <dbReference type="Proteomes" id="UP001061958"/>
    </source>
</evidence>
<evidence type="ECO:0000313" key="6">
    <source>
        <dbReference type="EMBL" id="GJQ11207.1"/>
    </source>
</evidence>
<keyword evidence="7" id="KW-1185">Reference proteome</keyword>
<dbReference type="InterPro" id="IPR009543">
    <property type="entry name" value="VPS13_VAB"/>
</dbReference>
<accession>A0A9C7PWH6</accession>
<dbReference type="InterPro" id="IPR026854">
    <property type="entry name" value="VPS13_N"/>
</dbReference>
<evidence type="ECO:0000256" key="1">
    <source>
        <dbReference type="ARBA" id="ARBA00006545"/>
    </source>
</evidence>
<dbReference type="Pfam" id="PF12624">
    <property type="entry name" value="VPS13_N"/>
    <property type="match status" value="1"/>
</dbReference>
<protein>
    <recommendedName>
        <fullName evidence="5">UBA domain-containing protein</fullName>
    </recommendedName>
</protein>
<reference evidence="6" key="2">
    <citation type="submission" date="2022-01" db="EMBL/GenBank/DDBJ databases">
        <authorList>
            <person name="Hirooka S."/>
            <person name="Miyagishima S.Y."/>
        </authorList>
    </citation>
    <scope>NUCLEOTIDE SEQUENCE</scope>
    <source>
        <strain evidence="6">NBRC 102759</strain>
    </source>
</reference>
<evidence type="ECO:0000256" key="2">
    <source>
        <dbReference type="ARBA" id="ARBA00022448"/>
    </source>
</evidence>
<dbReference type="GO" id="GO:0006623">
    <property type="term" value="P:protein targeting to vacuole"/>
    <property type="evidence" value="ECO:0007669"/>
    <property type="project" value="TreeGrafter"/>
</dbReference>
<dbReference type="InterPro" id="IPR009060">
    <property type="entry name" value="UBA-like_sf"/>
</dbReference>
<feature type="region of interest" description="Disordered" evidence="4">
    <location>
        <begin position="3337"/>
        <end position="3379"/>
    </location>
</feature>
<dbReference type="PROSITE" id="PS50030">
    <property type="entry name" value="UBA"/>
    <property type="match status" value="1"/>
</dbReference>
<evidence type="ECO:0000256" key="3">
    <source>
        <dbReference type="ARBA" id="ARBA00023055"/>
    </source>
</evidence>
<comment type="similarity">
    <text evidence="1">Belongs to the VPS13 family.</text>
</comment>
<dbReference type="SMART" id="SM00165">
    <property type="entry name" value="UBA"/>
    <property type="match status" value="1"/>
</dbReference>
<name>A0A9C7PWH6_9RHOD</name>
<gene>
    <name evidence="6" type="ORF">GpartN1_g2998.t1</name>
</gene>
<organism evidence="6 7">
    <name type="scientific">Galdieria partita</name>
    <dbReference type="NCBI Taxonomy" id="83374"/>
    <lineage>
        <taxon>Eukaryota</taxon>
        <taxon>Rhodophyta</taxon>
        <taxon>Bangiophyceae</taxon>
        <taxon>Galdieriales</taxon>
        <taxon>Galdieriaceae</taxon>
        <taxon>Galdieria</taxon>
    </lineage>
</organism>
<dbReference type="Proteomes" id="UP001061958">
    <property type="component" value="Unassembled WGS sequence"/>
</dbReference>
<feature type="compositionally biased region" description="Low complexity" evidence="4">
    <location>
        <begin position="3337"/>
        <end position="3347"/>
    </location>
</feature>
<dbReference type="EMBL" id="BQMJ01000022">
    <property type="protein sequence ID" value="GJQ11207.1"/>
    <property type="molecule type" value="Genomic_DNA"/>
</dbReference>
<dbReference type="Gene3D" id="1.10.8.10">
    <property type="entry name" value="DNA helicase RuvA subunit, C-terminal domain"/>
    <property type="match status" value="1"/>
</dbReference>
<reference evidence="6" key="1">
    <citation type="journal article" date="2022" name="Proc. Natl. Acad. Sci. U.S.A.">
        <title>Life cycle and functional genomics of the unicellular red alga Galdieria for elucidating algal and plant evolution and industrial use.</title>
        <authorList>
            <person name="Hirooka S."/>
            <person name="Itabashi T."/>
            <person name="Ichinose T.M."/>
            <person name="Onuma R."/>
            <person name="Fujiwara T."/>
            <person name="Yamashita S."/>
            <person name="Jong L.W."/>
            <person name="Tomita R."/>
            <person name="Iwane A.H."/>
            <person name="Miyagishima S.Y."/>
        </authorList>
    </citation>
    <scope>NUCLEOTIDE SEQUENCE</scope>
    <source>
        <strain evidence="6">NBRC 102759</strain>
    </source>
</reference>
<dbReference type="InterPro" id="IPR026847">
    <property type="entry name" value="VPS13"/>
</dbReference>
<dbReference type="InterPro" id="IPR015940">
    <property type="entry name" value="UBA"/>
</dbReference>
<sequence length="3664" mass="415758">MLETLAADLLSRFLGQYIEGLETKNVSLGLWSGKLCLRSLSLRTEALSVFMASLGLDLGASVRQGEIEELEISVPWKNIWNSSSVISLKGLRVEAIPASASISTQEQSHNAQRRKRARLAADEALRETKRQALVELSTSMKQNPNSNNNLSTWYQRLLTRVISRVQVNISDIVVKYILDEGNSFRIASWFYLKFMSVLSTDRSWEQNLGDLSDGPILYKVVNIQDLSFYVGEDVFSETALFEEGSGDNANFETNQRYRLFGPFSSTLQAKLRNPMEDVKEDQLIPSAVLYLCVHNFECSLDRLQYVSMIKLLEAFSQKTNKPESPREKWKWIVEKVFPGISKRIKQEKNLQVETMKLRRLYMLEYFELREKYLLQVYSKIRQDNNAKDIIYPKRLEELEDLLELDDILLYRDIIEEKLNSSTVPYFEKQMDTVSSNKEDARNIGWLQWMSSYFASKKEEPKQSATSSDSLKTAEEGPVDISGLDERASLEYSISDFTVRNNDCDDCSLFRADVVIEKASFTVCDNGLEGEKLPFAKVLLGGLSFGLEKRVSGTVRVDLLFNYFSVVDCRKEECALLISRKSREEESSSLSSKNDIVEYSLRDQVDFLLQDPFARIEGTSKGLFGVFKIEVGEQDDKNGIYGRFGGMQISIIDQSFLKTLFSVFQVPKKKTDLIQSVSLRAKKGLSELRAYLESRLYERKKRFQMKILVEGPSIFLSSSTRRDGVWFNFETLKLKNCSHAALESNQTVVYKSIEDVSSVFGFYQLELNDLNVKYMENISEFDTTGLAVLKLDRITLYFVTLLDAVTASTCKELPAFVKDVQYRPLTYLLGELPALDLHIQPQFLTFLTDIIHGVWFMDYNNYERVEYLEAFPTAETAVMSSVEVGEEAFVDRKIEYLAYFTSQLKIPRINVLIGNRQGNIDLKASWFQLSFSLSFLFEKKQISFSFEKFVLKQLFSKQQPQHLFICEDQVLCERNPCAFYIEAQFHHHTFEDRIHVRVAPIKIILESSVYADIGKMGYDELVLKDRGLANIVDCQDFKKQDESYSPKRTVSVDFVFEELRFEMLRNRLPFAIFSILKLSGNLSHVDQVGFEGQGIFSNITLCNMSTELEVCRKVLNIPHSDCGGQWKLGSLVTAMNSESSQKFIDIPELQITTEQFYFIFLSSFWTELKAQVTNTIANLFPFNDSEPSKVSREYPKYAPFLLWMTCNIFELDIPRSSSCKDAVKLIAKNFHLKNKLQVAVNYNIGFSITTDSVDGMLYQMTLESNMPSNKEAFCKPFLLDAVLEFDIDTASCYDLASLDMTEPPPDVFIRLKSTRDTIFHVSEVQYTTLCHILYGNLSEDIEKENIANLICRRKSEDSLLSSSPENMLPGEWLLPRRSPSKIPVGYRAILEFPQLSLSLFSGGSDNQAHYPIANIDFHGMSFFIDYYDDGRLSVETSAIYGTMRDTRPRSSQRTTLVVPNKDPQQDNQPLLVMKYYGWPEAASVYSFSFSSLKFFVVADFIRTVYRLSVPFSDACYDPWLLEPESWEESTRVFNQPYYGKQITVVFSNCQFYFPADLSRSDSHALVLGGDLVSKYDISSEESGVYRFIGKNMHVLLGLVSEPNLLKALYPFELTIDYSFGSDLRVLRVNVDSILCRLGIHDAPIVFSVIWRLFVADAEQMSTNQDDSSVSHGELVEKDNYLRDSEASKVPIDFQCNVQGIRLVALEETRNSCIPVLEARVDRLRGTFRDFLCGQIQLEVAVFLFHEKKGWWEPVLERWPCHIHFSIGSKNTLVFELLSEHRLNINSTQVAVEGVLKAVDNFRHLIQHIQQADLYCKNNEYTISTDRPSVAAFVVHNALGVPISLTFPYDSSRYVCWEGEEKEVDIRTDELIRALTAVSSQDTDVNQIEFINSCTVQVPGYEVVTLSASEYGVHLVPLHFMDSTNVVHSSSNVEVEGDNQSCIMKDSIAVWDVSMKDGCPYCTLRSRYRLLNKTSIKIEVTYSRNLQVYSILPGDAWSPPLGFEYEPIYLRPCINGGIHFDREEFANESEKRLFSWSSALESFHEFWRKATLITREERKMSRKWDLENYSAEEFMRHMEKFISLVCCVSDLEDSAVSSSCLDEFYFLLFPRVDEKRPFGWENGWLDLEIHPPMTIQNGLPREVAFRLRKPKGRVSRIFHSFEEESFRVLEGILEPLQTAEVFSLSHEIWENTLSLRYDNLSRPCRGKPNYEGFMKRADIPDWGQSVALQPNNRVELFSFSGNESLLPRGLNLRSQKVFARLELTDDDRRVGHHFRIVAEYWMRNKSSSAINVRVVSSDAVSFFSLAPCPPGEPVDPFVVFDGNEVAFAVAGHDNYIPLMEPLANLDKPLELSLQEGNYVLDVRPGKGSFGQSLVATIRDGLRIENSTKFLFQWCQSHSIKTSKKENTMTIMGVDEDLVHDIPPGKVVAVHWDFNDKERLLCLRRTEDRFSREWQWSRPLSPEYHGDVFLKMYSPKRHEQYIPVVRIQAPVGGSRRIVILEEDRRYPPYQIVNLCRTRAIAFHQVGTSQDFPPWLVRPGRTSRYAWDDPCGMECKKKLLTVEVVETFSENRSVSDLNGSEMTAMRYPEFNISIDIVSRKFNKQILPKGPALLYAVTVNGPTKVVTFVDDGSIDMDDPLAVLSKITSAATKFISTPSTGDALCSLGEELSTNTQQNVHISSDPISVSRRKDENVARAWHFSIALTAVGISFIDSTPTELAYLTFADVHFDYQKTADYQIYDLSIGDLQLDNQLPNAPWPVIAWPSERRSSSEVSDNSASVPDSTNNNKPVFQVTIEKSPKSFPGIQALTGVYFALQRLNISLDEYFLRRCWPFLQVLLRLDSSSQEECLQGEDEEDREDRDQNMDSNSFVFRQRLYIEWLLFGPVQLIVSFSSAPSTTTRYGAYRRLIRVLRATVGNVEGAEFRFNALELHHVFDTESHLRELIGEYYVTQVLGQRLKLISSNSLLGNPAALFDSIALGAKDFFVEPSKASGGRDFIVRLDRGSRSLVTHTVGGLLNSINQIPRSLSVGLATAVGNREYLAEREMKRSRQPTSAVDGFVQGAKYFGEGISKGVSGVFRDPYQGLKREGASGFFKGLGKGLVGGLVHPMTGVLDFIAEPAAGLRNMTVGGLQQGALPMRPPRSIGTVKQLQSYDVHAATGKAILQAVNRNSDGDHEELFYWIELDNLFQYTPGKAVTDEKSPEWQLAAIVTLFTRSGRRGKALAKDLLTVKVQEALNQGRNLVPISVGNFRGRAALLTSRRFMITTFDGKVLWQRKLRHIVDARMAKSVRGTPALALCVLSARTEQGFLWERIDCPSSNAVESLRKIILKNIRFVNAASSPSRYASSRDSSSVYKGSESDEEGSISGRRSDFGESFQDTEQDTSSHDMLGDIFQQVPFLDESASNETTPVSVRTHGDSMSAGYCDPQQDQAKRQTPGRLYPQSSSFNSFYDAIQKEIDRCTSFPSSRNQSCKRSLRLVIANALEGPLNLVDANLISGIWCQEPTSNIPSHSARMCEVECSKGFMKGIEGSLVFSFQTLSMETPCWLTVQFLHTFLTSSKLTVKVPVGIKYRVMEGSSEHSTCVVTFAHDYFDPKKVPHNSVFIPLEERSKSSGSSYSMSRSDSNVVVSDEAVVQLASMGFDPEKSYQALQLTSNNISDAVQTLLEWNSS</sequence>
<dbReference type="PANTHER" id="PTHR16166">
    <property type="entry name" value="VACUOLAR PROTEIN SORTING-ASSOCIATED PROTEIN VPS13"/>
    <property type="match status" value="1"/>
</dbReference>
<dbReference type="Pfam" id="PF25036">
    <property type="entry name" value="VPS13_VAB"/>
    <property type="match status" value="2"/>
</dbReference>
<dbReference type="GO" id="GO:0006869">
    <property type="term" value="P:lipid transport"/>
    <property type="evidence" value="ECO:0007669"/>
    <property type="project" value="UniProtKB-KW"/>
</dbReference>
<feature type="region of interest" description="Disordered" evidence="4">
    <location>
        <begin position="3398"/>
        <end position="3434"/>
    </location>
</feature>
<dbReference type="Pfam" id="PF25033">
    <property type="entry name" value="VPS13_M"/>
    <property type="match status" value="1"/>
</dbReference>
<dbReference type="InterPro" id="IPR056747">
    <property type="entry name" value="VPS13-like_M"/>
</dbReference>
<keyword evidence="3" id="KW-0445">Lipid transport</keyword>
<dbReference type="GO" id="GO:0045053">
    <property type="term" value="P:protein retention in Golgi apparatus"/>
    <property type="evidence" value="ECO:0007669"/>
    <property type="project" value="TreeGrafter"/>
</dbReference>
<comment type="caution">
    <text evidence="6">The sequence shown here is derived from an EMBL/GenBank/DDBJ whole genome shotgun (WGS) entry which is preliminary data.</text>
</comment>